<keyword evidence="1" id="KW-0812">Transmembrane</keyword>
<keyword evidence="3" id="KW-1185">Reference proteome</keyword>
<dbReference type="PROSITE" id="PS51257">
    <property type="entry name" value="PROKAR_LIPOPROTEIN"/>
    <property type="match status" value="1"/>
</dbReference>
<feature type="transmembrane region" description="Helical" evidence="1">
    <location>
        <begin position="61"/>
        <end position="81"/>
    </location>
</feature>
<evidence type="ECO:0000256" key="1">
    <source>
        <dbReference type="SAM" id="Phobius"/>
    </source>
</evidence>
<comment type="caution">
    <text evidence="2">The sequence shown here is derived from an EMBL/GenBank/DDBJ whole genome shotgun (WGS) entry which is preliminary data.</text>
</comment>
<feature type="transmembrane region" description="Helical" evidence="1">
    <location>
        <begin position="191"/>
        <end position="212"/>
    </location>
</feature>
<organism evidence="2 3">
    <name type="scientific">Psychroserpens luteus</name>
    <dbReference type="NCBI Taxonomy" id="1434066"/>
    <lineage>
        <taxon>Bacteria</taxon>
        <taxon>Pseudomonadati</taxon>
        <taxon>Bacteroidota</taxon>
        <taxon>Flavobacteriia</taxon>
        <taxon>Flavobacteriales</taxon>
        <taxon>Flavobacteriaceae</taxon>
        <taxon>Psychroserpens</taxon>
    </lineage>
</organism>
<protein>
    <submittedName>
        <fullName evidence="2">DUF4271 domain-containing protein</fullName>
    </submittedName>
</protein>
<accession>A0ABW5ZUC3</accession>
<dbReference type="InterPro" id="IPR025367">
    <property type="entry name" value="DUF4271"/>
</dbReference>
<dbReference type="EMBL" id="JBHUOS010000010">
    <property type="protein sequence ID" value="MFD2916654.1"/>
    <property type="molecule type" value="Genomic_DNA"/>
</dbReference>
<feature type="transmembrane region" description="Helical" evidence="1">
    <location>
        <begin position="136"/>
        <end position="153"/>
    </location>
</feature>
<proteinExistence type="predicted"/>
<dbReference type="Proteomes" id="UP001597548">
    <property type="component" value="Unassembled WGS sequence"/>
</dbReference>
<keyword evidence="1" id="KW-1133">Transmembrane helix</keyword>
<gene>
    <name evidence="2" type="ORF">ACFS29_13450</name>
</gene>
<feature type="transmembrane region" description="Helical" evidence="1">
    <location>
        <begin position="159"/>
        <end position="179"/>
    </location>
</feature>
<dbReference type="Pfam" id="PF14093">
    <property type="entry name" value="DUF4271"/>
    <property type="match status" value="1"/>
</dbReference>
<feature type="transmembrane region" description="Helical" evidence="1">
    <location>
        <begin position="12"/>
        <end position="29"/>
    </location>
</feature>
<evidence type="ECO:0000313" key="2">
    <source>
        <dbReference type="EMBL" id="MFD2916654.1"/>
    </source>
</evidence>
<name>A0ABW5ZUC3_9FLAO</name>
<dbReference type="RefSeq" id="WP_194506482.1">
    <property type="nucleotide sequence ID" value="NZ_JADILU010000001.1"/>
</dbReference>
<evidence type="ECO:0000313" key="3">
    <source>
        <dbReference type="Proteomes" id="UP001597548"/>
    </source>
</evidence>
<sequence length="217" mass="25178">MLRDVISNDWFTIFLVLGLGCITISKFLFAHRFKDFLAVIGNSKYLKIYAREQKFIDGFDALLFFNGILSISIFSFISYTTLVHPSEFNINQFFKLLFGIGVLFLIKVLLERLIASLFDVDELIDSYLFQKTTFKNYSGFVLFPINCILIYTLEPTKTIVYVIIGLIILINLIGFISSFKNHQKLLLNNIFYFILYLCALEIGPYLILYKLIKDFNA</sequence>
<keyword evidence="1" id="KW-0472">Membrane</keyword>
<reference evidence="3" key="1">
    <citation type="journal article" date="2019" name="Int. J. Syst. Evol. Microbiol.">
        <title>The Global Catalogue of Microorganisms (GCM) 10K type strain sequencing project: providing services to taxonomists for standard genome sequencing and annotation.</title>
        <authorList>
            <consortium name="The Broad Institute Genomics Platform"/>
            <consortium name="The Broad Institute Genome Sequencing Center for Infectious Disease"/>
            <person name="Wu L."/>
            <person name="Ma J."/>
        </authorList>
    </citation>
    <scope>NUCLEOTIDE SEQUENCE [LARGE SCALE GENOMIC DNA]</scope>
    <source>
        <strain evidence="3">KCTC 32514</strain>
    </source>
</reference>
<feature type="transmembrane region" description="Helical" evidence="1">
    <location>
        <begin position="93"/>
        <end position="115"/>
    </location>
</feature>